<dbReference type="PANTHER" id="PTHR31170:SF18">
    <property type="entry name" value="(WILD MALAYSIAN BANANA) HYPOTHETICAL PROTEIN"/>
    <property type="match status" value="1"/>
</dbReference>
<dbReference type="PANTHER" id="PTHR31170">
    <property type="entry name" value="BNAC04G53230D PROTEIN"/>
    <property type="match status" value="1"/>
</dbReference>
<keyword evidence="1" id="KW-0472">Membrane</keyword>
<gene>
    <name evidence="2" type="ORF">NCGR_LOCUS42766</name>
</gene>
<keyword evidence="3" id="KW-1185">Reference proteome</keyword>
<proteinExistence type="predicted"/>
<organism evidence="2 3">
    <name type="scientific">Miscanthus lutarioriparius</name>
    <dbReference type="NCBI Taxonomy" id="422564"/>
    <lineage>
        <taxon>Eukaryota</taxon>
        <taxon>Viridiplantae</taxon>
        <taxon>Streptophyta</taxon>
        <taxon>Embryophyta</taxon>
        <taxon>Tracheophyta</taxon>
        <taxon>Spermatophyta</taxon>
        <taxon>Magnoliopsida</taxon>
        <taxon>Liliopsida</taxon>
        <taxon>Poales</taxon>
        <taxon>Poaceae</taxon>
        <taxon>PACMAD clade</taxon>
        <taxon>Panicoideae</taxon>
        <taxon>Andropogonodae</taxon>
        <taxon>Andropogoneae</taxon>
        <taxon>Saccharinae</taxon>
        <taxon>Miscanthus</taxon>
    </lineage>
</organism>
<dbReference type="OrthoDB" id="672127at2759"/>
<evidence type="ECO:0000313" key="3">
    <source>
        <dbReference type="Proteomes" id="UP000604825"/>
    </source>
</evidence>
<dbReference type="InterPro" id="IPR004158">
    <property type="entry name" value="DUF247_pln"/>
</dbReference>
<name>A0A811QT85_9POAL</name>
<keyword evidence="1" id="KW-0812">Transmembrane</keyword>
<dbReference type="Pfam" id="PF03140">
    <property type="entry name" value="DUF247"/>
    <property type="match status" value="1"/>
</dbReference>
<comment type="caution">
    <text evidence="2">The sequence shown here is derived from an EMBL/GenBank/DDBJ whole genome shotgun (WGS) entry which is preliminary data.</text>
</comment>
<accession>A0A811QT85</accession>
<dbReference type="EMBL" id="CAJGYO010000011">
    <property type="protein sequence ID" value="CAD6259325.1"/>
    <property type="molecule type" value="Genomic_DNA"/>
</dbReference>
<dbReference type="Proteomes" id="UP000604825">
    <property type="component" value="Unassembled WGS sequence"/>
</dbReference>
<evidence type="ECO:0000313" key="2">
    <source>
        <dbReference type="EMBL" id="CAD6259325.1"/>
    </source>
</evidence>
<feature type="transmembrane region" description="Helical" evidence="1">
    <location>
        <begin position="510"/>
        <end position="536"/>
    </location>
</feature>
<protein>
    <submittedName>
        <fullName evidence="2">Uncharacterized protein</fullName>
    </submittedName>
</protein>
<reference evidence="2" key="1">
    <citation type="submission" date="2020-10" db="EMBL/GenBank/DDBJ databases">
        <authorList>
            <person name="Han B."/>
            <person name="Lu T."/>
            <person name="Zhao Q."/>
            <person name="Huang X."/>
            <person name="Zhao Y."/>
        </authorList>
    </citation>
    <scope>NUCLEOTIDE SEQUENCE</scope>
</reference>
<dbReference type="AlphaFoldDB" id="A0A811QT85"/>
<keyword evidence="1" id="KW-1133">Transmembrane helix</keyword>
<evidence type="ECO:0000256" key="1">
    <source>
        <dbReference type="SAM" id="Phobius"/>
    </source>
</evidence>
<sequence length="540" mass="62991">MATIKSNQADSIDMNKMISYMNREINLYWSAFESNDGNNLCSIHKVPQHLLQVDQNSYEPIILSIGPYRHGAQNLIAMEREKWKCLDFILKLNCELSLQDYIRAIYKIEKQARFYYSQDISMNKRKFVQMLLLDSCFILVKVDGTVGAPIPLEEADTNGEECHNSGQAVESNSVQIHATDTSVHEIELTNLRDNEPEPQSNRAYGYDCSSSGEWYANFVWHDLFLLENQIPFFIIETVYNIALSKCRVRAPLREQIVDCVEDILRQFPKGTGESNRPKDFHHLLHLCHMYLKPTHKFVEINQPQLKISFFNHLVHLGQRYFNLGPEKEENEQQQLLTHSINCFQDKQLPNYWRQAVQYHETGVQLKTREYSFNDRHSLLDIKFSSGVLEVPRFVIDENTESLFKNLIALEQTDPRFGNDITAYIAFMSQFVSTSEDVVLLARRGIIVHMLDSDDEVSAMFTRLGTNIFFDFGTDSYHYLKILCHTLEEYYQSRLNRWMAWLWRNHFSNPWLALGVFAAIVVLVCTIVQTIFTVLAYRQPR</sequence>